<name>A0A914D652_9BILA</name>
<feature type="region of interest" description="Disordered" evidence="1">
    <location>
        <begin position="1"/>
        <end position="71"/>
    </location>
</feature>
<dbReference type="Pfam" id="PF02205">
    <property type="entry name" value="WH2"/>
    <property type="match status" value="2"/>
</dbReference>
<protein>
    <submittedName>
        <fullName evidence="4">WH2 domain-containing protein</fullName>
    </submittedName>
</protein>
<dbReference type="AlphaFoldDB" id="A0A914D652"/>
<organism evidence="3 4">
    <name type="scientific">Acrobeloides nanus</name>
    <dbReference type="NCBI Taxonomy" id="290746"/>
    <lineage>
        <taxon>Eukaryota</taxon>
        <taxon>Metazoa</taxon>
        <taxon>Ecdysozoa</taxon>
        <taxon>Nematoda</taxon>
        <taxon>Chromadorea</taxon>
        <taxon>Rhabditida</taxon>
        <taxon>Tylenchina</taxon>
        <taxon>Cephalobomorpha</taxon>
        <taxon>Cephaloboidea</taxon>
        <taxon>Cephalobidae</taxon>
        <taxon>Acrobeloides</taxon>
    </lineage>
</organism>
<dbReference type="InterPro" id="IPR003124">
    <property type="entry name" value="WH2_dom"/>
</dbReference>
<dbReference type="WBParaSite" id="ACRNAN_scaffold18404.g8828.t1">
    <property type="protein sequence ID" value="ACRNAN_scaffold18404.g8828.t1"/>
    <property type="gene ID" value="ACRNAN_scaffold18404.g8828"/>
</dbReference>
<evidence type="ECO:0000313" key="4">
    <source>
        <dbReference type="WBParaSite" id="ACRNAN_scaffold18404.g8828.t1"/>
    </source>
</evidence>
<feature type="compositionally biased region" description="Acidic residues" evidence="1">
    <location>
        <begin position="209"/>
        <end position="228"/>
    </location>
</feature>
<evidence type="ECO:0000256" key="1">
    <source>
        <dbReference type="SAM" id="MobiDB-lite"/>
    </source>
</evidence>
<sequence>MIEKGCKVVENQVAEAPPPPPPPPAIPKAPAAPAPPPPPPPAAPAPPKPPKVNKPITDPKLLKLGGKNVQPNRAELFNAIKTGGFKLKKVEIVDKSAPILTEDQETTQISTSGYVSVAAPPPPPGPPPPLPPIPTGPREKKPITNPALLKLGGKGAKPNIEELFNTIKSGAIRLRKVETKDKSGLILDEEQIAKKQQAENQEEKKEEDKIEEENEESEDKEESEESSEESEKSESDDEDDEEEEIDVEEVEEDADEITVTRCFKLK</sequence>
<dbReference type="GO" id="GO:0003779">
    <property type="term" value="F:actin binding"/>
    <property type="evidence" value="ECO:0007669"/>
    <property type="project" value="InterPro"/>
</dbReference>
<reference evidence="4" key="1">
    <citation type="submission" date="2022-11" db="UniProtKB">
        <authorList>
            <consortium name="WormBaseParasite"/>
        </authorList>
    </citation>
    <scope>IDENTIFICATION</scope>
</reference>
<dbReference type="Proteomes" id="UP000887540">
    <property type="component" value="Unplaced"/>
</dbReference>
<proteinExistence type="predicted"/>
<evidence type="ECO:0000259" key="2">
    <source>
        <dbReference type="PROSITE" id="PS51082"/>
    </source>
</evidence>
<feature type="compositionally biased region" description="Acidic residues" evidence="1">
    <location>
        <begin position="234"/>
        <end position="256"/>
    </location>
</feature>
<feature type="compositionally biased region" description="Basic and acidic residues" evidence="1">
    <location>
        <begin position="191"/>
        <end position="208"/>
    </location>
</feature>
<feature type="region of interest" description="Disordered" evidence="1">
    <location>
        <begin position="178"/>
        <end position="266"/>
    </location>
</feature>
<feature type="domain" description="WH2" evidence="2">
    <location>
        <begin position="72"/>
        <end position="90"/>
    </location>
</feature>
<dbReference type="PROSITE" id="PS51082">
    <property type="entry name" value="WH2"/>
    <property type="match status" value="1"/>
</dbReference>
<dbReference type="PRINTS" id="PR01217">
    <property type="entry name" value="PRICHEXTENSN"/>
</dbReference>
<feature type="compositionally biased region" description="Pro residues" evidence="1">
    <location>
        <begin position="16"/>
        <end position="52"/>
    </location>
</feature>
<dbReference type="SMART" id="SM00246">
    <property type="entry name" value="WH2"/>
    <property type="match status" value="2"/>
</dbReference>
<evidence type="ECO:0000313" key="3">
    <source>
        <dbReference type="Proteomes" id="UP000887540"/>
    </source>
</evidence>
<feature type="compositionally biased region" description="Pro residues" evidence="1">
    <location>
        <begin position="119"/>
        <end position="135"/>
    </location>
</feature>
<feature type="region of interest" description="Disordered" evidence="1">
    <location>
        <begin position="114"/>
        <end position="154"/>
    </location>
</feature>
<accession>A0A914D652</accession>
<keyword evidence="3" id="KW-1185">Reference proteome</keyword>